<evidence type="ECO:0000256" key="7">
    <source>
        <dbReference type="ARBA" id="ARBA00023157"/>
    </source>
</evidence>
<feature type="compositionally biased region" description="Polar residues" evidence="9">
    <location>
        <begin position="335"/>
        <end position="350"/>
    </location>
</feature>
<dbReference type="SUPFAM" id="SSF57184">
    <property type="entry name" value="Growth factor receptor domain"/>
    <property type="match status" value="1"/>
</dbReference>
<dbReference type="InterPro" id="IPR009030">
    <property type="entry name" value="Growth_fac_rcpt_cys_sf"/>
</dbReference>
<feature type="compositionally biased region" description="Polar residues" evidence="9">
    <location>
        <begin position="27"/>
        <end position="63"/>
    </location>
</feature>
<gene>
    <name evidence="13" type="ORF">HF521_020474</name>
</gene>
<feature type="chain" id="PRO_5035862292" description="SEA domain-containing protein" evidence="11">
    <location>
        <begin position="25"/>
        <end position="409"/>
    </location>
</feature>
<dbReference type="InterPro" id="IPR000742">
    <property type="entry name" value="EGF"/>
</dbReference>
<keyword evidence="5" id="KW-0677">Repeat</keyword>
<evidence type="ECO:0000259" key="12">
    <source>
        <dbReference type="PROSITE" id="PS50024"/>
    </source>
</evidence>
<dbReference type="Pfam" id="PF01390">
    <property type="entry name" value="SEA"/>
    <property type="match status" value="1"/>
</dbReference>
<dbReference type="EMBL" id="JABFDY010000007">
    <property type="protein sequence ID" value="KAF7705188.1"/>
    <property type="molecule type" value="Genomic_DNA"/>
</dbReference>
<dbReference type="PROSITE" id="PS50024">
    <property type="entry name" value="SEA"/>
    <property type="match status" value="1"/>
</dbReference>
<dbReference type="Gene3D" id="3.30.70.960">
    <property type="entry name" value="SEA domain"/>
    <property type="match status" value="1"/>
</dbReference>
<dbReference type="CDD" id="cd00053">
    <property type="entry name" value="EGF"/>
    <property type="match status" value="1"/>
</dbReference>
<keyword evidence="10" id="KW-0812">Transmembrane</keyword>
<keyword evidence="3" id="KW-0245">EGF-like domain</keyword>
<dbReference type="AlphaFoldDB" id="A0A8T0BDI2"/>
<keyword evidence="4 11" id="KW-0732">Signal</keyword>
<dbReference type="SMART" id="SM00181">
    <property type="entry name" value="EGF"/>
    <property type="match status" value="2"/>
</dbReference>
<dbReference type="Gene3D" id="2.10.25.10">
    <property type="entry name" value="Laminin"/>
    <property type="match status" value="1"/>
</dbReference>
<feature type="region of interest" description="Disordered" evidence="9">
    <location>
        <begin position="335"/>
        <end position="356"/>
    </location>
</feature>
<evidence type="ECO:0000256" key="5">
    <source>
        <dbReference type="ARBA" id="ARBA00022737"/>
    </source>
</evidence>
<evidence type="ECO:0000256" key="11">
    <source>
        <dbReference type="SAM" id="SignalP"/>
    </source>
</evidence>
<reference evidence="13" key="1">
    <citation type="submission" date="2020-08" db="EMBL/GenBank/DDBJ databases">
        <title>Chromosome-level assembly of Southern catfish (Silurus meridionalis) provides insights into visual adaptation to the nocturnal and benthic lifestyles.</title>
        <authorList>
            <person name="Zhang Y."/>
            <person name="Wang D."/>
            <person name="Peng Z."/>
        </authorList>
    </citation>
    <scope>NUCLEOTIDE SEQUENCE</scope>
    <source>
        <strain evidence="13">SWU-2019-XX</strain>
        <tissue evidence="13">Muscle</tissue>
    </source>
</reference>
<keyword evidence="6 10" id="KW-0472">Membrane</keyword>
<evidence type="ECO:0000256" key="2">
    <source>
        <dbReference type="ARBA" id="ARBA00022475"/>
    </source>
</evidence>
<evidence type="ECO:0000256" key="6">
    <source>
        <dbReference type="ARBA" id="ARBA00023136"/>
    </source>
</evidence>
<evidence type="ECO:0000256" key="1">
    <source>
        <dbReference type="ARBA" id="ARBA00004236"/>
    </source>
</evidence>
<dbReference type="Proteomes" id="UP000606274">
    <property type="component" value="Unassembled WGS sequence"/>
</dbReference>
<keyword evidence="2" id="KW-1003">Cell membrane</keyword>
<proteinExistence type="predicted"/>
<feature type="transmembrane region" description="Helical" evidence="10">
    <location>
        <begin position="274"/>
        <end position="300"/>
    </location>
</feature>
<dbReference type="Pfam" id="PF00008">
    <property type="entry name" value="EGF"/>
    <property type="match status" value="1"/>
</dbReference>
<dbReference type="SUPFAM" id="SSF82671">
    <property type="entry name" value="SEA domain"/>
    <property type="match status" value="1"/>
</dbReference>
<evidence type="ECO:0000256" key="9">
    <source>
        <dbReference type="SAM" id="MobiDB-lite"/>
    </source>
</evidence>
<dbReference type="GO" id="GO:0005886">
    <property type="term" value="C:plasma membrane"/>
    <property type="evidence" value="ECO:0007669"/>
    <property type="project" value="UniProtKB-SubCell"/>
</dbReference>
<feature type="region of interest" description="Disordered" evidence="9">
    <location>
        <begin position="27"/>
        <end position="70"/>
    </location>
</feature>
<comment type="subcellular location">
    <subcellularLocation>
        <location evidence="1">Cell membrane</location>
    </subcellularLocation>
</comment>
<protein>
    <recommendedName>
        <fullName evidence="12">SEA domain-containing protein</fullName>
    </recommendedName>
</protein>
<sequence>MAVIKSLLSLGLLLLLVAITNVTTVNPDATTTSDSTVTPDATTTSDSTVTPDGSNQTAGSTPAPTTPRPGHCVSSPCSSGSTCVELLTNYTCMCQTGMVYDERLRTCILAKTFPTDLRFQMNYISEMKDKNSEIFKETAEDIVQKLKNAFSSTDGYIGSVVLKLTEGSVIADVDLFFSITSNVTEDKINKEIQSATNATVAAKNLCMREFCDTESTKCTSNDGQASCSCLKGYVKLTVTQQACTSCPSGQKAVESVRCENCPFGYSGFDCEESFLLILVVVACVLGTLLLCTFISTVVLYSRSRKTIKSSDRKQSLQDSVDFKKPVGIPRIPRANANSGWQPTNLEMTESGSRHALVSKDSAEKKDMWDYDYIDDSRSFRSQTPSRTNNGSRVTRNPYNDAYADQMRKY</sequence>
<evidence type="ECO:0000313" key="13">
    <source>
        <dbReference type="EMBL" id="KAF7705188.1"/>
    </source>
</evidence>
<evidence type="ECO:0000256" key="4">
    <source>
        <dbReference type="ARBA" id="ARBA00022729"/>
    </source>
</evidence>
<dbReference type="PANTHER" id="PTHR24037">
    <property type="entry name" value="HEART DEVELOPMENT PROTEIN WITH EGF-LIKE DOMAINS 1"/>
    <property type="match status" value="1"/>
</dbReference>
<evidence type="ECO:0000256" key="8">
    <source>
        <dbReference type="ARBA" id="ARBA00023180"/>
    </source>
</evidence>
<keyword evidence="7" id="KW-1015">Disulfide bond</keyword>
<feature type="compositionally biased region" description="Polar residues" evidence="9">
    <location>
        <begin position="379"/>
        <end position="397"/>
    </location>
</feature>
<organism evidence="13 14">
    <name type="scientific">Silurus meridionalis</name>
    <name type="common">Southern catfish</name>
    <name type="synonym">Silurus soldatovi meridionalis</name>
    <dbReference type="NCBI Taxonomy" id="175797"/>
    <lineage>
        <taxon>Eukaryota</taxon>
        <taxon>Metazoa</taxon>
        <taxon>Chordata</taxon>
        <taxon>Craniata</taxon>
        <taxon>Vertebrata</taxon>
        <taxon>Euteleostomi</taxon>
        <taxon>Actinopterygii</taxon>
        <taxon>Neopterygii</taxon>
        <taxon>Teleostei</taxon>
        <taxon>Ostariophysi</taxon>
        <taxon>Siluriformes</taxon>
        <taxon>Siluridae</taxon>
        <taxon>Silurus</taxon>
    </lineage>
</organism>
<comment type="caution">
    <text evidence="13">The sequence shown here is derived from an EMBL/GenBank/DDBJ whole genome shotgun (WGS) entry which is preliminary data.</text>
</comment>
<keyword evidence="10" id="KW-1133">Transmembrane helix</keyword>
<dbReference type="SMART" id="SM00200">
    <property type="entry name" value="SEA"/>
    <property type="match status" value="1"/>
</dbReference>
<name>A0A8T0BDI2_SILME</name>
<feature type="region of interest" description="Disordered" evidence="9">
    <location>
        <begin position="379"/>
        <end position="409"/>
    </location>
</feature>
<evidence type="ECO:0000313" key="14">
    <source>
        <dbReference type="Proteomes" id="UP000606274"/>
    </source>
</evidence>
<evidence type="ECO:0000256" key="3">
    <source>
        <dbReference type="ARBA" id="ARBA00022536"/>
    </source>
</evidence>
<keyword evidence="14" id="KW-1185">Reference proteome</keyword>
<feature type="signal peptide" evidence="11">
    <location>
        <begin position="1"/>
        <end position="24"/>
    </location>
</feature>
<evidence type="ECO:0000256" key="10">
    <source>
        <dbReference type="SAM" id="Phobius"/>
    </source>
</evidence>
<accession>A0A8T0BDI2</accession>
<dbReference type="PANTHER" id="PTHR24037:SF7">
    <property type="entry name" value="FLOCCULATION PROTEIN FLO11 ISOFORM X1-RELATED"/>
    <property type="match status" value="1"/>
</dbReference>
<dbReference type="InterPro" id="IPR000082">
    <property type="entry name" value="SEA_dom"/>
</dbReference>
<keyword evidence="8" id="KW-0325">Glycoprotein</keyword>
<feature type="domain" description="SEA" evidence="12">
    <location>
        <begin position="109"/>
        <end position="212"/>
    </location>
</feature>
<dbReference type="InterPro" id="IPR036364">
    <property type="entry name" value="SEA_dom_sf"/>
</dbReference>